<reference evidence="7 8" key="1">
    <citation type="submission" date="2018-05" db="EMBL/GenBank/DDBJ databases">
        <title>Coraliomargarita sinensis sp. nov., isolated from a marine solar saltern.</title>
        <authorList>
            <person name="Zhou L.Y."/>
        </authorList>
    </citation>
    <scope>NUCLEOTIDE SEQUENCE [LARGE SCALE GENOMIC DNA]</scope>
    <source>
        <strain evidence="7 8">WN38</strain>
    </source>
</reference>
<comment type="function">
    <text evidence="6">Involved in the regulation of the intracellular balance of NAD and NADP, and is a key enzyme in the biosynthesis of NADP. Catalyzes specifically the phosphorylation on 2'-hydroxyl of the adenosine moiety of NAD to yield NADP.</text>
</comment>
<comment type="similarity">
    <text evidence="6">Belongs to the NAD kinase family.</text>
</comment>
<dbReference type="Pfam" id="PF01513">
    <property type="entry name" value="NAD_kinase"/>
    <property type="match status" value="1"/>
</dbReference>
<gene>
    <name evidence="6" type="primary">nadK</name>
    <name evidence="7" type="ORF">DDZ13_02445</name>
</gene>
<dbReference type="GO" id="GO:0005737">
    <property type="term" value="C:cytoplasm"/>
    <property type="evidence" value="ECO:0007669"/>
    <property type="project" value="UniProtKB-SubCell"/>
</dbReference>
<dbReference type="PANTHER" id="PTHR20275">
    <property type="entry name" value="NAD KINASE"/>
    <property type="match status" value="1"/>
</dbReference>
<dbReference type="Proteomes" id="UP000247099">
    <property type="component" value="Unassembled WGS sequence"/>
</dbReference>
<dbReference type="Gene3D" id="2.60.200.30">
    <property type="entry name" value="Probable inorganic polyphosphate/atp-NAD kinase, domain 2"/>
    <property type="match status" value="1"/>
</dbReference>
<keyword evidence="6" id="KW-0067">ATP-binding</keyword>
<dbReference type="InterPro" id="IPR017437">
    <property type="entry name" value="ATP-NAD_kinase_PpnK-typ_C"/>
</dbReference>
<comment type="catalytic activity">
    <reaction evidence="5 6">
        <text>NAD(+) + ATP = ADP + NADP(+) + H(+)</text>
        <dbReference type="Rhea" id="RHEA:18629"/>
        <dbReference type="ChEBI" id="CHEBI:15378"/>
        <dbReference type="ChEBI" id="CHEBI:30616"/>
        <dbReference type="ChEBI" id="CHEBI:57540"/>
        <dbReference type="ChEBI" id="CHEBI:58349"/>
        <dbReference type="ChEBI" id="CHEBI:456216"/>
        <dbReference type="EC" id="2.7.1.23"/>
    </reaction>
</comment>
<feature type="active site" description="Proton acceptor" evidence="6">
    <location>
        <position position="61"/>
    </location>
</feature>
<sequence>MKAIETITFAVNSTKPGALEAARFLADLAEREGVKTKSSTDYPLPPDALEGQDLCIAIGGDGTLLGVLDAALNSGAAVLGVNLGKLGFLATYTQEEAGKRLSALIKGNYSIADRSVLECTTSQGESVYGLNDVVLKETEGRGLIRLQVSSNGNPVSEYHCDGLIFATPTGSTAYNLSAGGPIIGPRVSAIAMTPICPHTLGNRSVIFDNSSEITVVSGDSETCPRITVDGRVRFEPNGNFPIKITVAEKVFRLMQNPDHSHFAIVRGKLDWGDPAIR</sequence>
<dbReference type="GO" id="GO:0019674">
    <property type="term" value="P:NAD+ metabolic process"/>
    <property type="evidence" value="ECO:0007669"/>
    <property type="project" value="InterPro"/>
</dbReference>
<comment type="subcellular location">
    <subcellularLocation>
        <location evidence="6">Cytoplasm</location>
    </subcellularLocation>
</comment>
<dbReference type="GO" id="GO:0006741">
    <property type="term" value="P:NADP+ biosynthetic process"/>
    <property type="evidence" value="ECO:0007669"/>
    <property type="project" value="UniProtKB-UniRule"/>
</dbReference>
<feature type="binding site" evidence="6">
    <location>
        <position position="159"/>
    </location>
    <ligand>
        <name>NAD(+)</name>
        <dbReference type="ChEBI" id="CHEBI:57540"/>
    </ligand>
</feature>
<comment type="caution">
    <text evidence="7">The sequence shown here is derived from an EMBL/GenBank/DDBJ whole genome shotgun (WGS) entry which is preliminary data.</text>
</comment>
<feature type="binding site" evidence="6">
    <location>
        <begin position="61"/>
        <end position="62"/>
    </location>
    <ligand>
        <name>NAD(+)</name>
        <dbReference type="ChEBI" id="CHEBI:57540"/>
    </ligand>
</feature>
<dbReference type="EMBL" id="QHJQ01000001">
    <property type="protein sequence ID" value="PXA05748.1"/>
    <property type="molecule type" value="Genomic_DNA"/>
</dbReference>
<dbReference type="InterPro" id="IPR002504">
    <property type="entry name" value="NADK"/>
</dbReference>
<dbReference type="GO" id="GO:0051287">
    <property type="term" value="F:NAD binding"/>
    <property type="evidence" value="ECO:0007669"/>
    <property type="project" value="UniProtKB-ARBA"/>
</dbReference>
<evidence type="ECO:0000256" key="5">
    <source>
        <dbReference type="ARBA" id="ARBA00047925"/>
    </source>
</evidence>
<keyword evidence="6" id="KW-0963">Cytoplasm</keyword>
<dbReference type="OrthoDB" id="9774737at2"/>
<keyword evidence="6" id="KW-0547">Nucleotide-binding</keyword>
<evidence type="ECO:0000256" key="1">
    <source>
        <dbReference type="ARBA" id="ARBA00022679"/>
    </source>
</evidence>
<feature type="binding site" evidence="6">
    <location>
        <begin position="172"/>
        <end position="177"/>
    </location>
    <ligand>
        <name>NAD(+)</name>
        <dbReference type="ChEBI" id="CHEBI:57540"/>
    </ligand>
</feature>
<feature type="binding site" evidence="6">
    <location>
        <position position="161"/>
    </location>
    <ligand>
        <name>NAD(+)</name>
        <dbReference type="ChEBI" id="CHEBI:57540"/>
    </ligand>
</feature>
<dbReference type="InterPro" id="IPR017438">
    <property type="entry name" value="ATP-NAD_kinase_N"/>
</dbReference>
<dbReference type="InterPro" id="IPR016064">
    <property type="entry name" value="NAD/diacylglycerol_kinase_sf"/>
</dbReference>
<comment type="cofactor">
    <cofactor evidence="6">
        <name>a divalent metal cation</name>
        <dbReference type="ChEBI" id="CHEBI:60240"/>
    </cofactor>
</comment>
<feature type="binding site" evidence="6">
    <location>
        <begin position="131"/>
        <end position="132"/>
    </location>
    <ligand>
        <name>NAD(+)</name>
        <dbReference type="ChEBI" id="CHEBI:57540"/>
    </ligand>
</feature>
<dbReference type="AlphaFoldDB" id="A0A317ZPF5"/>
<accession>A0A317ZPF5</accession>
<dbReference type="RefSeq" id="WP_110129825.1">
    <property type="nucleotide sequence ID" value="NZ_QHJQ01000001.1"/>
</dbReference>
<dbReference type="Gene3D" id="3.40.50.10330">
    <property type="entry name" value="Probable inorganic polyphosphate/atp-NAD kinase, domain 1"/>
    <property type="match status" value="1"/>
</dbReference>
<dbReference type="GO" id="GO:0005524">
    <property type="term" value="F:ATP binding"/>
    <property type="evidence" value="ECO:0007669"/>
    <property type="project" value="UniProtKB-KW"/>
</dbReference>
<dbReference type="GO" id="GO:0046872">
    <property type="term" value="F:metal ion binding"/>
    <property type="evidence" value="ECO:0007669"/>
    <property type="project" value="UniProtKB-UniRule"/>
</dbReference>
<evidence type="ECO:0000313" key="7">
    <source>
        <dbReference type="EMBL" id="PXA05748.1"/>
    </source>
</evidence>
<dbReference type="FunCoup" id="A0A317ZPF5">
    <property type="interactions" value="475"/>
</dbReference>
<dbReference type="Pfam" id="PF20143">
    <property type="entry name" value="NAD_kinase_C"/>
    <property type="match status" value="1"/>
</dbReference>
<dbReference type="EC" id="2.7.1.23" evidence="6"/>
<protein>
    <recommendedName>
        <fullName evidence="6">NAD kinase</fullName>
        <ecNumber evidence="6">2.7.1.23</ecNumber>
    </recommendedName>
    <alternativeName>
        <fullName evidence="6">ATP-dependent NAD kinase</fullName>
    </alternativeName>
</protein>
<keyword evidence="3 6" id="KW-0521">NADP</keyword>
<evidence type="ECO:0000256" key="3">
    <source>
        <dbReference type="ARBA" id="ARBA00022857"/>
    </source>
</evidence>
<evidence type="ECO:0000256" key="4">
    <source>
        <dbReference type="ARBA" id="ARBA00023027"/>
    </source>
</evidence>
<name>A0A317ZPF5_9BACT</name>
<keyword evidence="1 6" id="KW-0808">Transferase</keyword>
<dbReference type="InParanoid" id="A0A317ZPF5"/>
<keyword evidence="2 6" id="KW-0418">Kinase</keyword>
<evidence type="ECO:0000313" key="8">
    <source>
        <dbReference type="Proteomes" id="UP000247099"/>
    </source>
</evidence>
<evidence type="ECO:0000256" key="2">
    <source>
        <dbReference type="ARBA" id="ARBA00022777"/>
    </source>
</evidence>
<dbReference type="PANTHER" id="PTHR20275:SF0">
    <property type="entry name" value="NAD KINASE"/>
    <property type="match status" value="1"/>
</dbReference>
<keyword evidence="4 6" id="KW-0520">NAD</keyword>
<keyword evidence="8" id="KW-1185">Reference proteome</keyword>
<dbReference type="HAMAP" id="MF_00361">
    <property type="entry name" value="NAD_kinase"/>
    <property type="match status" value="1"/>
</dbReference>
<comment type="caution">
    <text evidence="6">Lacks conserved residue(s) required for the propagation of feature annotation.</text>
</comment>
<proteinExistence type="inferred from homology"/>
<dbReference type="GO" id="GO:0003951">
    <property type="term" value="F:NAD+ kinase activity"/>
    <property type="evidence" value="ECO:0007669"/>
    <property type="project" value="UniProtKB-UniRule"/>
</dbReference>
<evidence type="ECO:0000256" key="6">
    <source>
        <dbReference type="HAMAP-Rule" id="MF_00361"/>
    </source>
</evidence>
<organism evidence="7 8">
    <name type="scientific">Coraliomargarita sinensis</name>
    <dbReference type="NCBI Taxonomy" id="2174842"/>
    <lineage>
        <taxon>Bacteria</taxon>
        <taxon>Pseudomonadati</taxon>
        <taxon>Verrucomicrobiota</taxon>
        <taxon>Opitutia</taxon>
        <taxon>Puniceicoccales</taxon>
        <taxon>Coraliomargaritaceae</taxon>
        <taxon>Coraliomargarita</taxon>
    </lineage>
</organism>
<dbReference type="SUPFAM" id="SSF111331">
    <property type="entry name" value="NAD kinase/diacylglycerol kinase-like"/>
    <property type="match status" value="1"/>
</dbReference>